<dbReference type="InterPro" id="IPR015813">
    <property type="entry name" value="Pyrv/PenolPyrv_kinase-like_dom"/>
</dbReference>
<keyword evidence="2" id="KW-0479">Metal-binding</keyword>
<name>A0A645CU67_9ZZZZ</name>
<evidence type="ECO:0000313" key="5">
    <source>
        <dbReference type="EMBL" id="MPM80453.1"/>
    </source>
</evidence>
<dbReference type="AlphaFoldDB" id="A0A645CU67"/>
<evidence type="ECO:0000256" key="2">
    <source>
        <dbReference type="ARBA" id="ARBA00022723"/>
    </source>
</evidence>
<keyword evidence="3 5" id="KW-0456">Lyase</keyword>
<dbReference type="InterPro" id="IPR050251">
    <property type="entry name" value="HpcH-HpaI_aldolase"/>
</dbReference>
<comment type="caution">
    <text evidence="5">The sequence shown here is derived from an EMBL/GenBank/DDBJ whole genome shotgun (WGS) entry which is preliminary data.</text>
</comment>
<dbReference type="EMBL" id="VSSQ01030062">
    <property type="protein sequence ID" value="MPM80453.1"/>
    <property type="molecule type" value="Genomic_DNA"/>
</dbReference>
<accession>A0A645CU67</accession>
<protein>
    <submittedName>
        <fullName evidence="5">5-keto-4-deoxy-D-glucarate aldolase</fullName>
        <ecNumber evidence="5">4.1.2.20</ecNumber>
    </submittedName>
</protein>
<comment type="similarity">
    <text evidence="1">Belongs to the HpcH/HpaI aldolase family.</text>
</comment>
<sequence length="201" mass="21481">MIAVARAIGLPAMVRIPEMRREHALKFTEMGANGLLLPNTESAEQAQMLVDCTKYAPMGHRGVSLSRPHTDFAKVEGRSYMARANEENILLCQIESRAGVANIDEILAVDGIDAALIGPNDMTQDYGKLDHFDDPEIVDAISKVVASAKAHGKFSGAHFGAAAPLLPWISRGMQLNMWSSDIGLMSLGAAAGLPALRDAGK</sequence>
<organism evidence="5">
    <name type="scientific">bioreactor metagenome</name>
    <dbReference type="NCBI Taxonomy" id="1076179"/>
    <lineage>
        <taxon>unclassified sequences</taxon>
        <taxon>metagenomes</taxon>
        <taxon>ecological metagenomes</taxon>
    </lineage>
</organism>
<gene>
    <name evidence="5" type="primary">garL_10</name>
    <name evidence="5" type="ORF">SDC9_127500</name>
</gene>
<evidence type="ECO:0000256" key="3">
    <source>
        <dbReference type="ARBA" id="ARBA00023239"/>
    </source>
</evidence>
<dbReference type="PANTHER" id="PTHR30502">
    <property type="entry name" value="2-KETO-3-DEOXY-L-RHAMNONATE ALDOLASE"/>
    <property type="match status" value="1"/>
</dbReference>
<feature type="domain" description="HpcH/HpaI aldolase/citrate lyase" evidence="4">
    <location>
        <begin position="6"/>
        <end position="152"/>
    </location>
</feature>
<reference evidence="5" key="1">
    <citation type="submission" date="2019-08" db="EMBL/GenBank/DDBJ databases">
        <authorList>
            <person name="Kucharzyk K."/>
            <person name="Murdoch R.W."/>
            <person name="Higgins S."/>
            <person name="Loffler F."/>
        </authorList>
    </citation>
    <scope>NUCLEOTIDE SEQUENCE</scope>
</reference>
<dbReference type="InterPro" id="IPR005000">
    <property type="entry name" value="Aldolase/citrate-lyase_domain"/>
</dbReference>
<dbReference type="Gene3D" id="3.20.20.60">
    <property type="entry name" value="Phosphoenolpyruvate-binding domains"/>
    <property type="match status" value="1"/>
</dbReference>
<dbReference type="PANTHER" id="PTHR30502:SF0">
    <property type="entry name" value="PHOSPHOENOLPYRUVATE CARBOXYLASE FAMILY PROTEIN"/>
    <property type="match status" value="1"/>
</dbReference>
<dbReference type="GO" id="GO:0005737">
    <property type="term" value="C:cytoplasm"/>
    <property type="evidence" value="ECO:0007669"/>
    <property type="project" value="TreeGrafter"/>
</dbReference>
<dbReference type="EC" id="4.1.2.20" evidence="5"/>
<proteinExistence type="inferred from homology"/>
<dbReference type="InterPro" id="IPR040442">
    <property type="entry name" value="Pyrv_kinase-like_dom_sf"/>
</dbReference>
<dbReference type="GO" id="GO:0008672">
    <property type="term" value="F:2-dehydro-3-deoxyglucarate aldolase activity"/>
    <property type="evidence" value="ECO:0007669"/>
    <property type="project" value="UniProtKB-EC"/>
</dbReference>
<dbReference type="SUPFAM" id="SSF51621">
    <property type="entry name" value="Phosphoenolpyruvate/pyruvate domain"/>
    <property type="match status" value="1"/>
</dbReference>
<dbReference type="Pfam" id="PF03328">
    <property type="entry name" value="HpcH_HpaI"/>
    <property type="match status" value="1"/>
</dbReference>
<evidence type="ECO:0000256" key="1">
    <source>
        <dbReference type="ARBA" id="ARBA00005568"/>
    </source>
</evidence>
<dbReference type="GO" id="GO:0046872">
    <property type="term" value="F:metal ion binding"/>
    <property type="evidence" value="ECO:0007669"/>
    <property type="project" value="UniProtKB-KW"/>
</dbReference>
<evidence type="ECO:0000259" key="4">
    <source>
        <dbReference type="Pfam" id="PF03328"/>
    </source>
</evidence>